<evidence type="ECO:0000259" key="3">
    <source>
        <dbReference type="PROSITE" id="PS51135"/>
    </source>
</evidence>
<dbReference type="PANTHER" id="PTHR13067">
    <property type="entry name" value="CASPASE-ACTIVATED DNASE"/>
    <property type="match status" value="1"/>
</dbReference>
<organism evidence="4">
    <name type="scientific">Notodromas monacha</name>
    <dbReference type="NCBI Taxonomy" id="399045"/>
    <lineage>
        <taxon>Eukaryota</taxon>
        <taxon>Metazoa</taxon>
        <taxon>Ecdysozoa</taxon>
        <taxon>Arthropoda</taxon>
        <taxon>Crustacea</taxon>
        <taxon>Oligostraca</taxon>
        <taxon>Ostracoda</taxon>
        <taxon>Podocopa</taxon>
        <taxon>Podocopida</taxon>
        <taxon>Cypridocopina</taxon>
        <taxon>Cypridoidea</taxon>
        <taxon>Cyprididae</taxon>
        <taxon>Notodromas</taxon>
    </lineage>
</organism>
<evidence type="ECO:0000256" key="1">
    <source>
        <dbReference type="ARBA" id="ARBA00022703"/>
    </source>
</evidence>
<evidence type="ECO:0000313" key="5">
    <source>
        <dbReference type="Proteomes" id="UP000678499"/>
    </source>
</evidence>
<feature type="non-terminal residue" evidence="4">
    <location>
        <position position="381"/>
    </location>
</feature>
<dbReference type="EMBL" id="OA882191">
    <property type="protein sequence ID" value="CAD7273645.1"/>
    <property type="molecule type" value="Genomic_DNA"/>
</dbReference>
<dbReference type="Pfam" id="PF09230">
    <property type="entry name" value="DFF40"/>
    <property type="match status" value="1"/>
</dbReference>
<dbReference type="Gene3D" id="3.10.20.10">
    <property type="match status" value="1"/>
</dbReference>
<reference evidence="4" key="1">
    <citation type="submission" date="2020-11" db="EMBL/GenBank/DDBJ databases">
        <authorList>
            <person name="Tran Van P."/>
        </authorList>
    </citation>
    <scope>NUCLEOTIDE SEQUENCE</scope>
</reference>
<dbReference type="SUPFAM" id="SSF54060">
    <property type="entry name" value="His-Me finger endonucleases"/>
    <property type="match status" value="1"/>
</dbReference>
<evidence type="ECO:0000256" key="2">
    <source>
        <dbReference type="PROSITE-ProRule" id="PRU00447"/>
    </source>
</evidence>
<dbReference type="InterPro" id="IPR003508">
    <property type="entry name" value="CIDE-N_dom"/>
</dbReference>
<dbReference type="Proteomes" id="UP000678499">
    <property type="component" value="Unassembled WGS sequence"/>
</dbReference>
<dbReference type="InterPro" id="IPR039729">
    <property type="entry name" value="DFF40"/>
</dbReference>
<evidence type="ECO:0000313" key="4">
    <source>
        <dbReference type="EMBL" id="CAD7273645.1"/>
    </source>
</evidence>
<name>A0A7R9BEA5_9CRUS</name>
<protein>
    <recommendedName>
        <fullName evidence="3">CIDE-N domain-containing protein</fullName>
    </recommendedName>
</protein>
<dbReference type="Pfam" id="PF02017">
    <property type="entry name" value="CIDE-N"/>
    <property type="match status" value="1"/>
</dbReference>
<accession>A0A7R9BEA5</accession>
<dbReference type="PANTHER" id="PTHR13067:SF2">
    <property type="entry name" value="CASPASE-ACTIVATED DNASE"/>
    <property type="match status" value="1"/>
</dbReference>
<dbReference type="SMART" id="SM00266">
    <property type="entry name" value="CAD"/>
    <property type="match status" value="1"/>
</dbReference>
<dbReference type="GO" id="GO:0016787">
    <property type="term" value="F:hydrolase activity"/>
    <property type="evidence" value="ECO:0007669"/>
    <property type="project" value="InterPro"/>
</dbReference>
<dbReference type="PROSITE" id="PS51135">
    <property type="entry name" value="CIDE_N"/>
    <property type="match status" value="1"/>
</dbReference>
<proteinExistence type="predicted"/>
<keyword evidence="5" id="KW-1185">Reference proteome</keyword>
<keyword evidence="1 2" id="KW-0053">Apoptosis</keyword>
<dbReference type="GO" id="GO:0005737">
    <property type="term" value="C:cytoplasm"/>
    <property type="evidence" value="ECO:0007669"/>
    <property type="project" value="InterPro"/>
</dbReference>
<dbReference type="AlphaFoldDB" id="A0A7R9BEA5"/>
<dbReference type="InterPro" id="IPR015311">
    <property type="entry name" value="DFF40_C"/>
</dbReference>
<dbReference type="GO" id="GO:0006309">
    <property type="term" value="P:apoptotic DNA fragmentation"/>
    <property type="evidence" value="ECO:0007669"/>
    <property type="project" value="InterPro"/>
</dbReference>
<dbReference type="OrthoDB" id="9943677at2759"/>
<dbReference type="GO" id="GO:0005634">
    <property type="term" value="C:nucleus"/>
    <property type="evidence" value="ECO:0007669"/>
    <property type="project" value="InterPro"/>
</dbReference>
<sequence>TKETPQPDTNEGRFTFSCTSNAVLRTDYICVVYLPDVQTRPRMRIWNSSFSDSIEVRGVSSLNEVLDHVRNDYHVPPSVPLNIALVEDGTIVDDDEYFGTLARNSELVFLSPWEKFNPWLRKLRDAFSRDPQISSMERVVGDFLSQKREAKTKLLNSYVSRLPVNRSLNSREEDPSWFQGLPGRFKSKDQVMKDRARSRMRNYLRETKEYLRNRYSVNEKEVQFSFSIIRELTDMLKERDYHGHYFNREELARDLRLCDSHGSFKCQGPFNSDICSYVDHQINPYDNRESLILFQNWNLDHGIEKSRTILPGMIQAMKSCMTKGFILNTLYFFNLLFTTVNLKLVHTVCHDKTGHKTKQLDSSNFFVGDQKISRSGNGIRA</sequence>
<dbReference type="SUPFAM" id="SSF54277">
    <property type="entry name" value="CAD &amp; PB1 domains"/>
    <property type="match status" value="1"/>
</dbReference>
<dbReference type="EMBL" id="CAJPEX010000154">
    <property type="protein sequence ID" value="CAG0913797.1"/>
    <property type="molecule type" value="Genomic_DNA"/>
</dbReference>
<feature type="domain" description="CIDE-N" evidence="3">
    <location>
        <begin position="40"/>
        <end position="118"/>
    </location>
</feature>
<dbReference type="InterPro" id="IPR044925">
    <property type="entry name" value="His-Me_finger_sf"/>
</dbReference>
<dbReference type="GO" id="GO:0004520">
    <property type="term" value="F:DNA endonuclease activity"/>
    <property type="evidence" value="ECO:0007669"/>
    <property type="project" value="InterPro"/>
</dbReference>
<gene>
    <name evidence="4" type="ORF">NMOB1V02_LOCUS1520</name>
</gene>